<accession>A0A1S2D1I7</accession>
<dbReference type="RefSeq" id="WP_042019691.1">
    <property type="nucleotide sequence ID" value="NZ_CDBW01000013.1"/>
</dbReference>
<keyword evidence="1" id="KW-0808">Transferase</keyword>
<dbReference type="Pfam" id="PF10294">
    <property type="entry name" value="Methyltransf_16"/>
    <property type="match status" value="1"/>
</dbReference>
<proteinExistence type="predicted"/>
<organism evidence="1 2">
    <name type="scientific">Aeromonas sobria</name>
    <dbReference type="NCBI Taxonomy" id="646"/>
    <lineage>
        <taxon>Bacteria</taxon>
        <taxon>Pseudomonadati</taxon>
        <taxon>Pseudomonadota</taxon>
        <taxon>Gammaproteobacteria</taxon>
        <taxon>Aeromonadales</taxon>
        <taxon>Aeromonadaceae</taxon>
        <taxon>Aeromonas</taxon>
    </lineage>
</organism>
<dbReference type="Gene3D" id="3.40.50.150">
    <property type="entry name" value="Vaccinia Virus protein VP39"/>
    <property type="match status" value="1"/>
</dbReference>
<dbReference type="CDD" id="cd02440">
    <property type="entry name" value="AdoMet_MTases"/>
    <property type="match status" value="1"/>
</dbReference>
<comment type="caution">
    <text evidence="1">The sequence shown here is derived from an EMBL/GenBank/DDBJ whole genome shotgun (WGS) entry which is preliminary data.</text>
</comment>
<reference evidence="1 2" key="1">
    <citation type="submission" date="2016-09" db="EMBL/GenBank/DDBJ databases">
        <title>Draft Genome Sequence of Aeromonas sobria Strain 08005, Isolated from Sick Rana catesbeiana.</title>
        <authorList>
            <person name="Yang Q."/>
        </authorList>
    </citation>
    <scope>NUCLEOTIDE SEQUENCE [LARGE SCALE GENOMIC DNA]</scope>
    <source>
        <strain evidence="1 2">08005</strain>
    </source>
</reference>
<dbReference type="SUPFAM" id="SSF53335">
    <property type="entry name" value="S-adenosyl-L-methionine-dependent methyltransferases"/>
    <property type="match status" value="1"/>
</dbReference>
<dbReference type="InterPro" id="IPR019410">
    <property type="entry name" value="Methyltransf_16"/>
</dbReference>
<dbReference type="InterPro" id="IPR029063">
    <property type="entry name" value="SAM-dependent_MTases_sf"/>
</dbReference>
<evidence type="ECO:0000313" key="2">
    <source>
        <dbReference type="Proteomes" id="UP000179934"/>
    </source>
</evidence>
<dbReference type="EMBL" id="MKFU01000005">
    <property type="protein sequence ID" value="OHY94814.1"/>
    <property type="molecule type" value="Genomic_DNA"/>
</dbReference>
<dbReference type="PANTHER" id="PTHR14614">
    <property type="entry name" value="HEPATOCELLULAR CARCINOMA-ASSOCIATED ANTIGEN"/>
    <property type="match status" value="1"/>
</dbReference>
<evidence type="ECO:0000313" key="1">
    <source>
        <dbReference type="EMBL" id="OHY94814.1"/>
    </source>
</evidence>
<dbReference type="AlphaFoldDB" id="A0A1S2D1I7"/>
<protein>
    <submittedName>
        <fullName evidence="1">Histidine kinase</fullName>
    </submittedName>
</protein>
<keyword evidence="1" id="KW-0418">Kinase</keyword>
<dbReference type="GeneID" id="58921664"/>
<dbReference type="OrthoDB" id="264333at2"/>
<sequence>MSAVRLRYHTIEFGELDIHLRTLRDNQQFSDDGGEAEALGISSAFWPLFGIVWDSGRVLASQMVCQEVTGLRILEVGCGIGLASLVLNHRHADITATDYHPEAGAFLARNVLLNQGAEIPFTRTGWADAATDLGRFDLIIGSDLLYERGHVEMLAAFIEQHANSSCKVILVDPGRGQQGRFTRLMAGLGYRHSQHQPDDVEQLAQPFRGQILQYLR</sequence>
<dbReference type="STRING" id="646.BJD16_10305"/>
<gene>
    <name evidence="1" type="ORF">BJD16_10305</name>
</gene>
<dbReference type="GO" id="GO:0016301">
    <property type="term" value="F:kinase activity"/>
    <property type="evidence" value="ECO:0007669"/>
    <property type="project" value="UniProtKB-KW"/>
</dbReference>
<name>A0A1S2D1I7_AERSO</name>
<dbReference type="Proteomes" id="UP000179934">
    <property type="component" value="Unassembled WGS sequence"/>
</dbReference>